<keyword evidence="3" id="KW-1185">Reference proteome</keyword>
<feature type="region of interest" description="Disordered" evidence="1">
    <location>
        <begin position="1"/>
        <end position="20"/>
    </location>
</feature>
<dbReference type="STRING" id="5762.D2W2Y4"/>
<sequence length="418" mass="47621">MQATEKDSKDSKISEELNQQQPIMMMMNITSDHHEEEEQIEQAIINHQHHDDNEQVILKEEVVTNSSLISYLKLNFDKSLENQGNVVLKSKKGEFGFSKDEIPIYTKGIKWSPDGLCLLSNSNDNIVRLFELPQEILGRNFSENANFSHIEWSPCLSVKEGGCINDFCWNPLMSSSSLSFCNFLTVSSKQPVHMWDAFNGNLLNSFMVRDKMGETDNIISVSFNGKLSQGNKIYCGLDQRICVFDAQVGSSSEYSEIHTMEKQSIRGSGSKKKTKRFGQTGFISCFDFNPIEENIYVAGCYNNTIGVYDQNLDSVQHVIECEYGTGVNCVKFSSDGNYLLVSSRKSDKIVCWDLRNLFEPIKIFDFSRNFNTNQKINFDTDIFTQFTCAGTCDGKIKWFRSCRTRCYFLNESIGGEFC</sequence>
<dbReference type="InterPro" id="IPR051150">
    <property type="entry name" value="SWT21/TCAB1_mRNA_Telomere"/>
</dbReference>
<dbReference type="PANTHER" id="PTHR13211:SF0">
    <property type="entry name" value="TELOMERASE CAJAL BODY PROTEIN 1"/>
    <property type="match status" value="1"/>
</dbReference>
<dbReference type="SUPFAM" id="SSF50978">
    <property type="entry name" value="WD40 repeat-like"/>
    <property type="match status" value="1"/>
</dbReference>
<dbReference type="RefSeq" id="XP_002669372.1">
    <property type="nucleotide sequence ID" value="XM_002669326.1"/>
</dbReference>
<evidence type="ECO:0000256" key="1">
    <source>
        <dbReference type="SAM" id="MobiDB-lite"/>
    </source>
</evidence>
<dbReference type="Proteomes" id="UP000006671">
    <property type="component" value="Unassembled WGS sequence"/>
</dbReference>
<dbReference type="VEuPathDB" id="AmoebaDB:NAEGRDRAFT_75754"/>
<dbReference type="EMBL" id="GG738928">
    <property type="protein sequence ID" value="EFC36628.1"/>
    <property type="molecule type" value="Genomic_DNA"/>
</dbReference>
<dbReference type="Pfam" id="PF00400">
    <property type="entry name" value="WD40"/>
    <property type="match status" value="2"/>
</dbReference>
<evidence type="ECO:0000313" key="3">
    <source>
        <dbReference type="Proteomes" id="UP000006671"/>
    </source>
</evidence>
<dbReference type="eggNOG" id="KOG2919">
    <property type="taxonomic scope" value="Eukaryota"/>
</dbReference>
<dbReference type="InParanoid" id="D2W2Y4"/>
<evidence type="ECO:0000313" key="2">
    <source>
        <dbReference type="EMBL" id="EFC36628.1"/>
    </source>
</evidence>
<dbReference type="AlphaFoldDB" id="D2W2Y4"/>
<organism evidence="3">
    <name type="scientific">Naegleria gruberi</name>
    <name type="common">Amoeba</name>
    <dbReference type="NCBI Taxonomy" id="5762"/>
    <lineage>
        <taxon>Eukaryota</taxon>
        <taxon>Discoba</taxon>
        <taxon>Heterolobosea</taxon>
        <taxon>Tetramitia</taxon>
        <taxon>Eutetramitia</taxon>
        <taxon>Vahlkampfiidae</taxon>
        <taxon>Naegleria</taxon>
    </lineage>
</organism>
<protein>
    <submittedName>
        <fullName evidence="2">Predicted protein</fullName>
    </submittedName>
</protein>
<accession>D2W2Y4</accession>
<feature type="compositionally biased region" description="Basic and acidic residues" evidence="1">
    <location>
        <begin position="1"/>
        <end position="15"/>
    </location>
</feature>
<dbReference type="InterPro" id="IPR015943">
    <property type="entry name" value="WD40/YVTN_repeat-like_dom_sf"/>
</dbReference>
<dbReference type="InterPro" id="IPR001680">
    <property type="entry name" value="WD40_rpt"/>
</dbReference>
<reference evidence="2 3" key="1">
    <citation type="journal article" date="2010" name="Cell">
        <title>The genome of Naegleria gruberi illuminates early eukaryotic versatility.</title>
        <authorList>
            <person name="Fritz-Laylin L.K."/>
            <person name="Prochnik S.E."/>
            <person name="Ginger M.L."/>
            <person name="Dacks J.B."/>
            <person name="Carpenter M.L."/>
            <person name="Field M.C."/>
            <person name="Kuo A."/>
            <person name="Paredez A."/>
            <person name="Chapman J."/>
            <person name="Pham J."/>
            <person name="Shu S."/>
            <person name="Neupane R."/>
            <person name="Cipriano M."/>
            <person name="Mancuso J."/>
            <person name="Tu H."/>
            <person name="Salamov A."/>
            <person name="Lindquist E."/>
            <person name="Shapiro H."/>
            <person name="Lucas S."/>
            <person name="Grigoriev I.V."/>
            <person name="Cande W.Z."/>
            <person name="Fulton C."/>
            <person name="Rokhsar D.S."/>
            <person name="Dawson S.C."/>
        </authorList>
    </citation>
    <scope>NUCLEOTIDE SEQUENCE [LARGE SCALE GENOMIC DNA]</scope>
    <source>
        <strain evidence="2 3">NEG-M</strain>
    </source>
</reference>
<dbReference type="InterPro" id="IPR036322">
    <property type="entry name" value="WD40_repeat_dom_sf"/>
</dbReference>
<dbReference type="KEGG" id="ngr:NAEGRDRAFT_75754"/>
<dbReference type="SMART" id="SM00320">
    <property type="entry name" value="WD40"/>
    <property type="match status" value="4"/>
</dbReference>
<name>D2W2Y4_NAEGR</name>
<proteinExistence type="predicted"/>
<dbReference type="FunCoup" id="D2W2Y4">
    <property type="interactions" value="417"/>
</dbReference>
<dbReference type="OrthoDB" id="239865at2759"/>
<gene>
    <name evidence="2" type="ORF">NAEGRDRAFT_75754</name>
</gene>
<dbReference type="Gene3D" id="2.130.10.10">
    <property type="entry name" value="YVTN repeat-like/Quinoprotein amine dehydrogenase"/>
    <property type="match status" value="1"/>
</dbReference>
<dbReference type="GeneID" id="8859910"/>
<dbReference type="PANTHER" id="PTHR13211">
    <property type="entry name" value="TELOMERASE CAJAL BODY PROTEIN 1"/>
    <property type="match status" value="1"/>
</dbReference>